<feature type="non-terminal residue" evidence="1">
    <location>
        <position position="72"/>
    </location>
</feature>
<proteinExistence type="predicted"/>
<dbReference type="InterPro" id="IPR001539">
    <property type="entry name" value="Peptidase_U32"/>
</dbReference>
<reference evidence="1" key="1">
    <citation type="submission" date="2013-12" db="EMBL/GenBank/DDBJ databases">
        <title>A Varibaculum cambriense genome reconstructed from a premature infant gut community with otherwise low bacterial novelty that shifts toward anaerobic metabolism during the third week of life.</title>
        <authorList>
            <person name="Brown C.T."/>
            <person name="Sharon I."/>
            <person name="Thomas B.C."/>
            <person name="Castelle C.J."/>
            <person name="Morowitz M.J."/>
            <person name="Banfield J.F."/>
        </authorList>
    </citation>
    <scope>NUCLEOTIDE SEQUENCE</scope>
</reference>
<sequence>MPCVSEDYALKDRKGEVFPLRTDPYCRMHIMNSHEMDMRAYVPELHRKGLHILRIDGRHMDPKRLRIIVADY</sequence>
<organism evidence="1">
    <name type="scientific">human gut metagenome</name>
    <dbReference type="NCBI Taxonomy" id="408170"/>
    <lineage>
        <taxon>unclassified sequences</taxon>
        <taxon>metagenomes</taxon>
        <taxon>organismal metagenomes</taxon>
    </lineage>
</organism>
<dbReference type="Pfam" id="PF01136">
    <property type="entry name" value="Peptidase_U32"/>
    <property type="match status" value="1"/>
</dbReference>
<name>W1YT51_9ZZZZ</name>
<evidence type="ECO:0000313" key="1">
    <source>
        <dbReference type="EMBL" id="ETJ44925.1"/>
    </source>
</evidence>
<dbReference type="AlphaFoldDB" id="W1YT51"/>
<accession>W1YT51</accession>
<comment type="caution">
    <text evidence="1">The sequence shown here is derived from an EMBL/GenBank/DDBJ whole genome shotgun (WGS) entry which is preliminary data.</text>
</comment>
<dbReference type="EMBL" id="AZMM01001073">
    <property type="protein sequence ID" value="ETJ44925.1"/>
    <property type="molecule type" value="Genomic_DNA"/>
</dbReference>
<protein>
    <submittedName>
        <fullName evidence="1">Peptidase U32</fullName>
    </submittedName>
</protein>
<gene>
    <name evidence="1" type="ORF">Q604_UNBC01073G0001</name>
</gene>